<evidence type="ECO:0000256" key="1">
    <source>
        <dbReference type="ARBA" id="ARBA00022737"/>
    </source>
</evidence>
<keyword evidence="6" id="KW-1185">Reference proteome</keyword>
<accession>V6DH19</accession>
<evidence type="ECO:0000256" key="3">
    <source>
        <dbReference type="PROSITE-ProRule" id="PRU00023"/>
    </source>
</evidence>
<proteinExistence type="predicted"/>
<dbReference type="InterPro" id="IPR036770">
    <property type="entry name" value="Ankyrin_rpt-contain_sf"/>
</dbReference>
<feature type="compositionally biased region" description="Basic and acidic residues" evidence="4">
    <location>
        <begin position="319"/>
        <end position="337"/>
    </location>
</feature>
<keyword evidence="1" id="KW-0677">Repeat</keyword>
<dbReference type="STRING" id="673862.BABL1_gene_170"/>
<organism evidence="5 6">
    <name type="scientific">Candidatus Babela massiliensis</name>
    <dbReference type="NCBI Taxonomy" id="673862"/>
    <lineage>
        <taxon>Bacteria</taxon>
        <taxon>Candidatus Babelota</taxon>
        <taxon>Candidatus Babeliae</taxon>
        <taxon>Candidatus Babeliales</taxon>
        <taxon>Candidatus Babeliaceae</taxon>
        <taxon>Candidatus Babela</taxon>
    </lineage>
</organism>
<feature type="repeat" description="ANK" evidence="3">
    <location>
        <begin position="216"/>
        <end position="248"/>
    </location>
</feature>
<dbReference type="EMBL" id="HG793133">
    <property type="protein sequence ID" value="CDK30844.1"/>
    <property type="molecule type" value="Genomic_DNA"/>
</dbReference>
<dbReference type="Proteomes" id="UP000018769">
    <property type="component" value="Chromosome I"/>
</dbReference>
<reference evidence="5 6" key="1">
    <citation type="journal article" date="2015" name="Biol. Direct">
        <title>Babela massiliensis, a representative of a widespread bacterial phylum with unusual adaptations to parasitism in amoebae.</title>
        <authorList>
            <person name="Pagnier I."/>
            <person name="Yutin N."/>
            <person name="Croce O."/>
            <person name="Makarova K.S."/>
            <person name="Wolf Y.I."/>
            <person name="Benamar S."/>
            <person name="Raoult D."/>
            <person name="Koonin E.V."/>
            <person name="La Scola B."/>
        </authorList>
    </citation>
    <scope>NUCLEOTIDE SEQUENCE [LARGE SCALE GENOMIC DNA]</scope>
    <source>
        <strain evidence="6">BABL1</strain>
    </source>
</reference>
<evidence type="ECO:0000256" key="2">
    <source>
        <dbReference type="ARBA" id="ARBA00023043"/>
    </source>
</evidence>
<evidence type="ECO:0000256" key="4">
    <source>
        <dbReference type="SAM" id="MobiDB-lite"/>
    </source>
</evidence>
<dbReference type="Pfam" id="PF12796">
    <property type="entry name" value="Ank_2"/>
    <property type="match status" value="1"/>
</dbReference>
<sequence length="343" mass="39457">MKTNSLIESSIFYNILIIKFNFINWGFMMLRYITQIILLFTASICINLFSMEKEIKFMALGEDILSNIIFFTVNKQKSYLNDINLSLKNIKQYFALKLVCKNFKSIIENESLVKIVFNFVDADSFNPITSSTLLRFFLKKYIEKNGLNQLKQQFSLELDNHKKMYDSIMHSLDDPYKNSGLSSMERELLIASAVGDEDKAKDLMQRCVNPDICNILHFTPLMLAVMNNNKFIVNLLILCGASLENKNFLDNTALKIAIDNGCSEMIEILREAGAFEEELLPEKHLRESGILPRRSSLSNRRSIRIPFKRANSFKGTATIEKKKKDDSKKDVKKEKSNGKCISM</sequence>
<dbReference type="KEGG" id="dpb:BABL1_gene_170"/>
<name>V6DH19_9BACT</name>
<evidence type="ECO:0000313" key="5">
    <source>
        <dbReference type="EMBL" id="CDK30844.1"/>
    </source>
</evidence>
<protein>
    <submittedName>
        <fullName evidence="5">Ankyrin repeats containing protein</fullName>
    </submittedName>
</protein>
<dbReference type="PROSITE" id="PS50088">
    <property type="entry name" value="ANK_REPEAT"/>
    <property type="match status" value="1"/>
</dbReference>
<dbReference type="PANTHER" id="PTHR24201">
    <property type="entry name" value="ANK_REP_REGION DOMAIN-CONTAINING PROTEIN"/>
    <property type="match status" value="1"/>
</dbReference>
<dbReference type="HOGENOM" id="CLU_808185_0_0_7"/>
<gene>
    <name evidence="5" type="ORF">BABL1_gene_170</name>
</gene>
<dbReference type="AlphaFoldDB" id="V6DH19"/>
<dbReference type="Gene3D" id="1.25.40.20">
    <property type="entry name" value="Ankyrin repeat-containing domain"/>
    <property type="match status" value="1"/>
</dbReference>
<dbReference type="SUPFAM" id="SSF48403">
    <property type="entry name" value="Ankyrin repeat"/>
    <property type="match status" value="1"/>
</dbReference>
<evidence type="ECO:0000313" key="6">
    <source>
        <dbReference type="Proteomes" id="UP000018769"/>
    </source>
</evidence>
<dbReference type="InterPro" id="IPR002110">
    <property type="entry name" value="Ankyrin_rpt"/>
</dbReference>
<feature type="region of interest" description="Disordered" evidence="4">
    <location>
        <begin position="314"/>
        <end position="343"/>
    </location>
</feature>
<dbReference type="SMART" id="SM00248">
    <property type="entry name" value="ANK"/>
    <property type="match status" value="3"/>
</dbReference>
<keyword evidence="2 3" id="KW-0040">ANK repeat</keyword>
<dbReference type="InterPro" id="IPR050776">
    <property type="entry name" value="Ank_Repeat/CDKN_Inhibitor"/>
</dbReference>